<dbReference type="InParanoid" id="G4THU1"/>
<dbReference type="OrthoDB" id="3159957at2759"/>
<dbReference type="HOGENOM" id="CLU_1422218_0_0_1"/>
<dbReference type="EMBL" id="CAFZ01000098">
    <property type="protein sequence ID" value="CCA70890.1"/>
    <property type="molecule type" value="Genomic_DNA"/>
</dbReference>
<evidence type="ECO:0000256" key="1">
    <source>
        <dbReference type="SAM" id="Phobius"/>
    </source>
</evidence>
<gene>
    <name evidence="2" type="ORF">PIIN_04826</name>
</gene>
<dbReference type="AlphaFoldDB" id="G4THU1"/>
<dbReference type="Proteomes" id="UP000007148">
    <property type="component" value="Unassembled WGS sequence"/>
</dbReference>
<protein>
    <submittedName>
        <fullName evidence="2">Uncharacterized protein</fullName>
    </submittedName>
</protein>
<evidence type="ECO:0000313" key="2">
    <source>
        <dbReference type="EMBL" id="CCA70890.1"/>
    </source>
</evidence>
<reference evidence="2 3" key="1">
    <citation type="journal article" date="2011" name="PLoS Pathog.">
        <title>Endophytic Life Strategies Decoded by Genome and Transcriptome Analyses of the Mutualistic Root Symbiont Piriformospora indica.</title>
        <authorList>
            <person name="Zuccaro A."/>
            <person name="Lahrmann U."/>
            <person name="Guldener U."/>
            <person name="Langen G."/>
            <person name="Pfiffi S."/>
            <person name="Biedenkopf D."/>
            <person name="Wong P."/>
            <person name="Samans B."/>
            <person name="Grimm C."/>
            <person name="Basiewicz M."/>
            <person name="Murat C."/>
            <person name="Martin F."/>
            <person name="Kogel K.H."/>
        </authorList>
    </citation>
    <scope>NUCLEOTIDE SEQUENCE [LARGE SCALE GENOMIC DNA]</scope>
    <source>
        <strain evidence="2 3">DSM 11827</strain>
    </source>
</reference>
<keyword evidence="3" id="KW-1185">Reference proteome</keyword>
<name>G4THU1_SERID</name>
<keyword evidence="1" id="KW-1133">Transmembrane helix</keyword>
<comment type="caution">
    <text evidence="2">The sequence shown here is derived from an EMBL/GenBank/DDBJ whole genome shotgun (WGS) entry which is preliminary data.</text>
</comment>
<keyword evidence="1" id="KW-0472">Membrane</keyword>
<keyword evidence="1" id="KW-0812">Transmembrane</keyword>
<sequence>MGMENASNGYRVEISPQNGLNETLQQAGVYLRTMQDRQVETYGLFDSAVWTPGKARSREFANAYPISAMFVGIFTALAFIPVASYLIFTAFVLISTVSLALATAIGFTLFVGLFLFGTLIIILLFASAATLGLLGCFLAIRLLFHIRSQEGQGVQGWVAETKDRIVPPSAQQYVRDAQTKVNEYYDAAKDRSVKPEQM</sequence>
<feature type="transmembrane region" description="Helical" evidence="1">
    <location>
        <begin position="90"/>
        <end position="114"/>
    </location>
</feature>
<feature type="transmembrane region" description="Helical" evidence="1">
    <location>
        <begin position="120"/>
        <end position="144"/>
    </location>
</feature>
<feature type="transmembrane region" description="Helical" evidence="1">
    <location>
        <begin position="63"/>
        <end position="83"/>
    </location>
</feature>
<dbReference type="Pfam" id="PF16015">
    <property type="entry name" value="Promethin"/>
    <property type="match status" value="1"/>
</dbReference>
<proteinExistence type="predicted"/>
<organism evidence="2 3">
    <name type="scientific">Serendipita indica (strain DSM 11827)</name>
    <name type="common">Root endophyte fungus</name>
    <name type="synonym">Piriformospora indica</name>
    <dbReference type="NCBI Taxonomy" id="1109443"/>
    <lineage>
        <taxon>Eukaryota</taxon>
        <taxon>Fungi</taxon>
        <taxon>Dikarya</taxon>
        <taxon>Basidiomycota</taxon>
        <taxon>Agaricomycotina</taxon>
        <taxon>Agaricomycetes</taxon>
        <taxon>Sebacinales</taxon>
        <taxon>Serendipitaceae</taxon>
        <taxon>Serendipita</taxon>
    </lineage>
</organism>
<dbReference type="STRING" id="1109443.G4THU1"/>
<accession>G4THU1</accession>
<evidence type="ECO:0000313" key="3">
    <source>
        <dbReference type="Proteomes" id="UP000007148"/>
    </source>
</evidence>